<accession>A0A1G5CYR9</accession>
<dbReference type="InterPro" id="IPR007335">
    <property type="entry name" value="DUF413"/>
</dbReference>
<gene>
    <name evidence="3" type="ORF">SAMN02910354_01373</name>
</gene>
<evidence type="ECO:0000256" key="2">
    <source>
        <dbReference type="ARBA" id="ARBA00093628"/>
    </source>
</evidence>
<comment type="similarity">
    <text evidence="1">Belongs to the MaoP family.</text>
</comment>
<evidence type="ECO:0000313" key="3">
    <source>
        <dbReference type="EMBL" id="SCY07556.1"/>
    </source>
</evidence>
<evidence type="ECO:0000313" key="4">
    <source>
        <dbReference type="Proteomes" id="UP000199588"/>
    </source>
</evidence>
<protein>
    <recommendedName>
        <fullName evidence="2">Macrodomain Ori protein</fullName>
    </recommendedName>
</protein>
<dbReference type="NCBIfam" id="NF008252">
    <property type="entry name" value="PRK11027.1-2"/>
    <property type="match status" value="1"/>
</dbReference>
<keyword evidence="4" id="KW-1185">Reference proteome</keyword>
<dbReference type="EMBL" id="FMUQ01000010">
    <property type="protein sequence ID" value="SCY07556.1"/>
    <property type="molecule type" value="Genomic_DNA"/>
</dbReference>
<comment type="caution">
    <text evidence="3">The sequence shown here is derived from an EMBL/GenBank/DDBJ whole genome shotgun (WGS) entry which is preliminary data.</text>
</comment>
<evidence type="ECO:0000256" key="1">
    <source>
        <dbReference type="ARBA" id="ARBA00093464"/>
    </source>
</evidence>
<sequence>MAESFSVERRFFDDKNYPRGFARHGDYTIKESQALEQYGQAFKALDSGERAPVTDEEELFVSFCRGERPAATFFEKTWNKYRSRISATKRVYTLSGVVGDGLDEFNAND</sequence>
<dbReference type="Proteomes" id="UP000199588">
    <property type="component" value="Unassembled WGS sequence"/>
</dbReference>
<organism evidence="3 4">
    <name type="scientific">Basfia succiniciproducens</name>
    <dbReference type="NCBI Taxonomy" id="653940"/>
    <lineage>
        <taxon>Bacteria</taxon>
        <taxon>Pseudomonadati</taxon>
        <taxon>Pseudomonadota</taxon>
        <taxon>Gammaproteobacteria</taxon>
        <taxon>Pasteurellales</taxon>
        <taxon>Pasteurellaceae</taxon>
        <taxon>Basfia</taxon>
    </lineage>
</organism>
<proteinExistence type="inferred from homology"/>
<name>A0A1G5CYR9_9PAST</name>
<dbReference type="RefSeq" id="WP_011201215.1">
    <property type="nucleotide sequence ID" value="NZ_CP015031.1"/>
</dbReference>
<reference evidence="3 4" key="1">
    <citation type="submission" date="2016-10" db="EMBL/GenBank/DDBJ databases">
        <authorList>
            <person name="Varghese N."/>
            <person name="Submissions S."/>
        </authorList>
    </citation>
    <scope>NUCLEOTIDE SEQUENCE [LARGE SCALE GENOMIC DNA]</scope>
    <source>
        <strain evidence="3 4">DSM 22022</strain>
    </source>
</reference>
<dbReference type="Pfam" id="PF04219">
    <property type="entry name" value="DUF413"/>
    <property type="match status" value="1"/>
</dbReference>